<keyword evidence="3" id="KW-1185">Reference proteome</keyword>
<dbReference type="STRING" id="1044.EH31_04490"/>
<dbReference type="PRINTS" id="PR00081">
    <property type="entry name" value="GDHRDH"/>
</dbReference>
<dbReference type="AlphaFoldDB" id="A0A074MAU0"/>
<evidence type="ECO:0000256" key="1">
    <source>
        <dbReference type="ARBA" id="ARBA00006484"/>
    </source>
</evidence>
<comment type="caution">
    <text evidence="2">The sequence shown here is derived from an EMBL/GenBank/DDBJ whole genome shotgun (WGS) entry which is preliminary data.</text>
</comment>
<protein>
    <submittedName>
        <fullName evidence="2">3-oxoacyl-ACP reductase</fullName>
    </submittedName>
</protein>
<dbReference type="InterPro" id="IPR036291">
    <property type="entry name" value="NAD(P)-bd_dom_sf"/>
</dbReference>
<dbReference type="RefSeq" id="WP_034958304.1">
    <property type="nucleotide sequence ID" value="NZ_JMIW01000001.1"/>
</dbReference>
<dbReference type="PROSITE" id="PS00061">
    <property type="entry name" value="ADH_SHORT"/>
    <property type="match status" value="1"/>
</dbReference>
<accession>A0A074MAU0</accession>
<dbReference type="Pfam" id="PF13561">
    <property type="entry name" value="adh_short_C2"/>
    <property type="match status" value="1"/>
</dbReference>
<dbReference type="GO" id="GO:0032787">
    <property type="term" value="P:monocarboxylic acid metabolic process"/>
    <property type="evidence" value="ECO:0007669"/>
    <property type="project" value="UniProtKB-ARBA"/>
</dbReference>
<proteinExistence type="inferred from homology"/>
<dbReference type="InterPro" id="IPR002347">
    <property type="entry name" value="SDR_fam"/>
</dbReference>
<dbReference type="InterPro" id="IPR020904">
    <property type="entry name" value="Sc_DH/Rdtase_CS"/>
</dbReference>
<comment type="similarity">
    <text evidence="1">Belongs to the short-chain dehydrogenases/reductases (SDR) family.</text>
</comment>
<dbReference type="PANTHER" id="PTHR42879">
    <property type="entry name" value="3-OXOACYL-(ACYL-CARRIER-PROTEIN) REDUCTASE"/>
    <property type="match status" value="1"/>
</dbReference>
<dbReference type="CDD" id="cd05233">
    <property type="entry name" value="SDR_c"/>
    <property type="match status" value="1"/>
</dbReference>
<dbReference type="OrthoDB" id="9804774at2"/>
<dbReference type="Proteomes" id="UP000027647">
    <property type="component" value="Unassembled WGS sequence"/>
</dbReference>
<evidence type="ECO:0000313" key="2">
    <source>
        <dbReference type="EMBL" id="KEO91936.1"/>
    </source>
</evidence>
<dbReference type="EMBL" id="JMIW01000001">
    <property type="protein sequence ID" value="KEO91936.1"/>
    <property type="molecule type" value="Genomic_DNA"/>
</dbReference>
<dbReference type="InterPro" id="IPR050259">
    <property type="entry name" value="SDR"/>
</dbReference>
<dbReference type="PANTHER" id="PTHR42879:SF2">
    <property type="entry name" value="3-OXOACYL-[ACYL-CARRIER-PROTEIN] REDUCTASE FABG"/>
    <property type="match status" value="1"/>
</dbReference>
<dbReference type="PRINTS" id="PR00080">
    <property type="entry name" value="SDRFAMILY"/>
</dbReference>
<organism evidence="2 3">
    <name type="scientific">Erythrobacter longus</name>
    <dbReference type="NCBI Taxonomy" id="1044"/>
    <lineage>
        <taxon>Bacteria</taxon>
        <taxon>Pseudomonadati</taxon>
        <taxon>Pseudomonadota</taxon>
        <taxon>Alphaproteobacteria</taxon>
        <taxon>Sphingomonadales</taxon>
        <taxon>Erythrobacteraceae</taxon>
        <taxon>Erythrobacter/Porphyrobacter group</taxon>
        <taxon>Erythrobacter</taxon>
    </lineage>
</organism>
<dbReference type="eggNOG" id="COG1028">
    <property type="taxonomic scope" value="Bacteria"/>
</dbReference>
<gene>
    <name evidence="2" type="ORF">EH31_04490</name>
</gene>
<sequence length="261" mass="27127">MQPYKLLSRSIAGHKAIITGAASGMGRATAHLFASEGAHVAVTDLDQAKCDAVANEINDAGYSGRAFPLAIDVSDEAAINSGVEAVAGEFGGIDIVINNAGFARHAPIEDESYPGIWDASIAAMLTGHQKMIRAAMPHLRKSDCPRIVNIASTEGLGATPGNSPYVAAKHGVIGLTRGLAVDLGRDGITVNCICPGPILTGITQGIPDEHKEIYAKRRVPLRRYGIPEEVANMTLSLVLPAASYLTGVAIPVDGGLTIKNA</sequence>
<dbReference type="SUPFAM" id="SSF51735">
    <property type="entry name" value="NAD(P)-binding Rossmann-fold domains"/>
    <property type="match status" value="1"/>
</dbReference>
<evidence type="ECO:0000313" key="3">
    <source>
        <dbReference type="Proteomes" id="UP000027647"/>
    </source>
</evidence>
<dbReference type="Gene3D" id="3.40.50.720">
    <property type="entry name" value="NAD(P)-binding Rossmann-like Domain"/>
    <property type="match status" value="1"/>
</dbReference>
<dbReference type="FunFam" id="3.40.50.720:FF:000084">
    <property type="entry name" value="Short-chain dehydrogenase reductase"/>
    <property type="match status" value="1"/>
</dbReference>
<name>A0A074MAU0_ERYLO</name>
<reference evidence="2 3" key="1">
    <citation type="submission" date="2014-04" db="EMBL/GenBank/DDBJ databases">
        <title>A comprehensive comparison of genomes of Erythrobacter spp. strains.</title>
        <authorList>
            <person name="Zheng Q."/>
        </authorList>
    </citation>
    <scope>NUCLEOTIDE SEQUENCE [LARGE SCALE GENOMIC DNA]</scope>
    <source>
        <strain evidence="2 3">DSM 6997</strain>
    </source>
</reference>